<accession>A0A0D3B988</accession>
<dbReference type="eggNOG" id="ENOG502QUG9">
    <property type="taxonomic scope" value="Eukaryota"/>
</dbReference>
<dbReference type="GO" id="GO:0000422">
    <property type="term" value="P:autophagy of mitochondrion"/>
    <property type="evidence" value="ECO:0007669"/>
    <property type="project" value="TreeGrafter"/>
</dbReference>
<protein>
    <submittedName>
        <fullName evidence="1">Uncharacterized protein</fullName>
    </submittedName>
</protein>
<dbReference type="GO" id="GO:0034045">
    <property type="term" value="C:phagophore assembly site membrane"/>
    <property type="evidence" value="ECO:0007669"/>
    <property type="project" value="TreeGrafter"/>
</dbReference>
<dbReference type="GO" id="GO:0000045">
    <property type="term" value="P:autophagosome assembly"/>
    <property type="evidence" value="ECO:0007669"/>
    <property type="project" value="InterPro"/>
</dbReference>
<dbReference type="GO" id="GO:0019901">
    <property type="term" value="F:protein kinase binding"/>
    <property type="evidence" value="ECO:0007669"/>
    <property type="project" value="TreeGrafter"/>
</dbReference>
<reference evidence="1" key="2">
    <citation type="submission" date="2015-03" db="UniProtKB">
        <authorList>
            <consortium name="EnsemblPlants"/>
        </authorList>
    </citation>
    <scope>IDENTIFICATION</scope>
</reference>
<evidence type="ECO:0000313" key="2">
    <source>
        <dbReference type="Proteomes" id="UP000032141"/>
    </source>
</evidence>
<dbReference type="GO" id="GO:0061709">
    <property type="term" value="P:reticulophagy"/>
    <property type="evidence" value="ECO:0007669"/>
    <property type="project" value="TreeGrafter"/>
</dbReference>
<evidence type="ECO:0000313" key="1">
    <source>
        <dbReference type="EnsemblPlants" id="Bo3g055040.1"/>
    </source>
</evidence>
<dbReference type="EnsemblPlants" id="Bo3g055040.1">
    <property type="protein sequence ID" value="Bo3g055040.1"/>
    <property type="gene ID" value="Bo3g055040"/>
</dbReference>
<sequence>MGLYDTPTQCDVNVAPYDTTLINIEMADIDRYASEYLAGLHSKVASSRSSLGMSSDSETEEIGLDSFDDYLAASELVEIATTSKMEVENAKLKADLASAISRIC</sequence>
<dbReference type="AlphaFoldDB" id="A0A0D3B988"/>
<keyword evidence="2" id="KW-1185">Reference proteome</keyword>
<dbReference type="PANTHER" id="PTHR13222:SF1">
    <property type="entry name" value="RB1-INDUCIBLE COILED-COIL PROTEIN 1"/>
    <property type="match status" value="1"/>
</dbReference>
<organism evidence="1 2">
    <name type="scientific">Brassica oleracea var. oleracea</name>
    <dbReference type="NCBI Taxonomy" id="109376"/>
    <lineage>
        <taxon>Eukaryota</taxon>
        <taxon>Viridiplantae</taxon>
        <taxon>Streptophyta</taxon>
        <taxon>Embryophyta</taxon>
        <taxon>Tracheophyta</taxon>
        <taxon>Spermatophyta</taxon>
        <taxon>Magnoliopsida</taxon>
        <taxon>eudicotyledons</taxon>
        <taxon>Gunneridae</taxon>
        <taxon>Pentapetalae</taxon>
        <taxon>rosids</taxon>
        <taxon>malvids</taxon>
        <taxon>Brassicales</taxon>
        <taxon>Brassicaceae</taxon>
        <taxon>Brassiceae</taxon>
        <taxon>Brassica</taxon>
    </lineage>
</organism>
<dbReference type="HOGENOM" id="CLU_2253857_0_0_1"/>
<dbReference type="GO" id="GO:0034727">
    <property type="term" value="P:piecemeal microautophagy of the nucleus"/>
    <property type="evidence" value="ECO:0007669"/>
    <property type="project" value="TreeGrafter"/>
</dbReference>
<dbReference type="PANTHER" id="PTHR13222">
    <property type="entry name" value="RB1-INDUCIBLE COILED-COIL"/>
    <property type="match status" value="1"/>
</dbReference>
<dbReference type="GO" id="GO:0034517">
    <property type="term" value="P:ribophagy"/>
    <property type="evidence" value="ECO:0007669"/>
    <property type="project" value="TreeGrafter"/>
</dbReference>
<dbReference type="STRING" id="109376.A0A0D3B988"/>
<dbReference type="Proteomes" id="UP000032141">
    <property type="component" value="Chromosome C3"/>
</dbReference>
<proteinExistence type="predicted"/>
<dbReference type="Gramene" id="Bo3g055040.1">
    <property type="protein sequence ID" value="Bo3g055040.1"/>
    <property type="gene ID" value="Bo3g055040"/>
</dbReference>
<dbReference type="GO" id="GO:0060090">
    <property type="term" value="F:molecular adaptor activity"/>
    <property type="evidence" value="ECO:0007669"/>
    <property type="project" value="TreeGrafter"/>
</dbReference>
<reference evidence="1 2" key="1">
    <citation type="journal article" date="2014" name="Genome Biol.">
        <title>Transcriptome and methylome profiling reveals relics of genome dominance in the mesopolyploid Brassica oleracea.</title>
        <authorList>
            <person name="Parkin I.A."/>
            <person name="Koh C."/>
            <person name="Tang H."/>
            <person name="Robinson S.J."/>
            <person name="Kagale S."/>
            <person name="Clarke W.E."/>
            <person name="Town C.D."/>
            <person name="Nixon J."/>
            <person name="Krishnakumar V."/>
            <person name="Bidwell S.L."/>
            <person name="Denoeud F."/>
            <person name="Belcram H."/>
            <person name="Links M.G."/>
            <person name="Just J."/>
            <person name="Clarke C."/>
            <person name="Bender T."/>
            <person name="Huebert T."/>
            <person name="Mason A.S."/>
            <person name="Pires J.C."/>
            <person name="Barker G."/>
            <person name="Moore J."/>
            <person name="Walley P.G."/>
            <person name="Manoli S."/>
            <person name="Batley J."/>
            <person name="Edwards D."/>
            <person name="Nelson M.N."/>
            <person name="Wang X."/>
            <person name="Paterson A.H."/>
            <person name="King G."/>
            <person name="Bancroft I."/>
            <person name="Chalhoub B."/>
            <person name="Sharpe A.G."/>
        </authorList>
    </citation>
    <scope>NUCLEOTIDE SEQUENCE</scope>
    <source>
        <strain evidence="1 2">cv. TO1000</strain>
    </source>
</reference>
<name>A0A0D3B988_BRAOL</name>
<dbReference type="InterPro" id="IPR040040">
    <property type="entry name" value="ATG11"/>
</dbReference>
<dbReference type="GO" id="GO:1990316">
    <property type="term" value="C:Atg1/ULK1 kinase complex"/>
    <property type="evidence" value="ECO:0007669"/>
    <property type="project" value="TreeGrafter"/>
</dbReference>